<dbReference type="InterPro" id="IPR022617">
    <property type="entry name" value="Rad60/SUMO-like_dom"/>
</dbReference>
<dbReference type="Gene3D" id="3.10.20.90">
    <property type="entry name" value="Phosphatidylinositol 3-kinase Catalytic Subunit, Chain A, domain 1"/>
    <property type="match status" value="1"/>
</dbReference>
<organism evidence="2 3">
    <name type="scientific">Buddleja alternifolia</name>
    <dbReference type="NCBI Taxonomy" id="168488"/>
    <lineage>
        <taxon>Eukaryota</taxon>
        <taxon>Viridiplantae</taxon>
        <taxon>Streptophyta</taxon>
        <taxon>Embryophyta</taxon>
        <taxon>Tracheophyta</taxon>
        <taxon>Spermatophyta</taxon>
        <taxon>Magnoliopsida</taxon>
        <taxon>eudicotyledons</taxon>
        <taxon>Gunneridae</taxon>
        <taxon>Pentapetalae</taxon>
        <taxon>asterids</taxon>
        <taxon>lamiids</taxon>
        <taxon>Lamiales</taxon>
        <taxon>Scrophulariaceae</taxon>
        <taxon>Buddlejeae</taxon>
        <taxon>Buddleja</taxon>
    </lineage>
</organism>
<dbReference type="EMBL" id="WHWC01000006">
    <property type="protein sequence ID" value="KAG8380423.1"/>
    <property type="molecule type" value="Genomic_DNA"/>
</dbReference>
<dbReference type="AlphaFoldDB" id="A0AAV6XMQ2"/>
<keyword evidence="3" id="KW-1185">Reference proteome</keyword>
<evidence type="ECO:0000313" key="2">
    <source>
        <dbReference type="EMBL" id="KAG8380423.1"/>
    </source>
</evidence>
<proteinExistence type="predicted"/>
<evidence type="ECO:0000259" key="1">
    <source>
        <dbReference type="Pfam" id="PF11976"/>
    </source>
</evidence>
<gene>
    <name evidence="2" type="ORF">BUALT_Bualt06G0013800</name>
</gene>
<protein>
    <recommendedName>
        <fullName evidence="1">Rad60/SUMO-like domain-containing protein</fullName>
    </recommendedName>
</protein>
<name>A0AAV6XMQ2_9LAMI</name>
<dbReference type="PANTHER" id="PTHR10562">
    <property type="entry name" value="SMALL UBIQUITIN-RELATED MODIFIER"/>
    <property type="match status" value="1"/>
</dbReference>
<dbReference type="InterPro" id="IPR001353">
    <property type="entry name" value="Proteasome_sua/b"/>
</dbReference>
<dbReference type="Pfam" id="PF00227">
    <property type="entry name" value="Proteasome"/>
    <property type="match status" value="1"/>
</dbReference>
<accession>A0AAV6XMQ2</accession>
<dbReference type="InterPro" id="IPR029071">
    <property type="entry name" value="Ubiquitin-like_domsf"/>
</dbReference>
<comment type="caution">
    <text evidence="2">The sequence shown here is derived from an EMBL/GenBank/DDBJ whole genome shotgun (WGS) entry which is preliminary data.</text>
</comment>
<dbReference type="GO" id="GO:0005839">
    <property type="term" value="C:proteasome core complex"/>
    <property type="evidence" value="ECO:0007669"/>
    <property type="project" value="InterPro"/>
</dbReference>
<dbReference type="SUPFAM" id="SSF54236">
    <property type="entry name" value="Ubiquitin-like"/>
    <property type="match status" value="1"/>
</dbReference>
<dbReference type="SUPFAM" id="SSF56235">
    <property type="entry name" value="N-terminal nucleophile aminohydrolases (Ntn hydrolases)"/>
    <property type="match status" value="1"/>
</dbReference>
<evidence type="ECO:0000313" key="3">
    <source>
        <dbReference type="Proteomes" id="UP000826271"/>
    </source>
</evidence>
<reference evidence="2" key="1">
    <citation type="submission" date="2019-10" db="EMBL/GenBank/DDBJ databases">
        <authorList>
            <person name="Zhang R."/>
            <person name="Pan Y."/>
            <person name="Wang J."/>
            <person name="Ma R."/>
            <person name="Yu S."/>
        </authorList>
    </citation>
    <scope>NUCLEOTIDE SEQUENCE</scope>
    <source>
        <strain evidence="2">LA-IB0</strain>
        <tissue evidence="2">Leaf</tissue>
    </source>
</reference>
<dbReference type="GO" id="GO:0051603">
    <property type="term" value="P:proteolysis involved in protein catabolic process"/>
    <property type="evidence" value="ECO:0007669"/>
    <property type="project" value="InterPro"/>
</dbReference>
<dbReference type="InterPro" id="IPR029055">
    <property type="entry name" value="Ntn_hydrolases_N"/>
</dbReference>
<sequence>MESAVELLIEKITEKFHGDDSSSSDSDDGKDIKSVARLGSTAIGIKTKDGVVLAVEKRITLPLLDVIEKPRVSRLDMEERIQKLAKWIKRSTQLKKLMNTYCDRQSVDFNSIALLFDGRRLHAEQTPDEATSHEDFRVLGVSRMLRISLGIE</sequence>
<feature type="domain" description="Rad60/SUMO-like" evidence="1">
    <location>
        <begin position="88"/>
        <end position="130"/>
    </location>
</feature>
<dbReference type="Proteomes" id="UP000826271">
    <property type="component" value="Unassembled WGS sequence"/>
</dbReference>
<dbReference type="Pfam" id="PF11976">
    <property type="entry name" value="Rad60-SLD"/>
    <property type="match status" value="1"/>
</dbReference>
<dbReference type="Gene3D" id="3.60.20.10">
    <property type="entry name" value="Glutamine Phosphoribosylpyrophosphate, subunit 1, domain 1"/>
    <property type="match status" value="1"/>
</dbReference>